<evidence type="ECO:0000256" key="1">
    <source>
        <dbReference type="ARBA" id="ARBA00004123"/>
    </source>
</evidence>
<sequence>MKKKTNLFEDNRVFVLRNDLTQGIIGNISCKKINNKLLFQCIDESCPNTCSTIFYNEFVKHIQSYHKITSWNGMCNICGSGFWRNFNSLFMENALEHLVSHHLLECQKNVYSAHKPSNSSISKSNICEMSVNKSPSNHSNSINKNVNLSTNHGSNDGSFPLLSSRNGDVKSLKVKINTFKMNSSASDNDDLNMWMKTKTNCELVLPNSEIFLEAGQQIVNNGIPIDGTIYLIDTTYRKDYDKKVRDLPMNVMKTKLAFNEMSALPRLLGLFKCMDRTCTKIFNSKELFKLHMKLHFSNTEKKKKNQIYNVEQFKMCAYCFKMFDDEESLTNHIVDKYTFCEYFCPYCFYRAYTASHVLVHQSVIHTKISKHLIIKLEYNDGACNYPKETLSVVDFKEFVLPYKCNVGCCAFSCYLHNEFTVHLNEEHQQCDKFCCYICANEDDGEGFFALHPSSMITHFKLHNLNKYQCIFCLFGSEIIDSMIKHLAFEHFEYDPLCLERSTVSDNCDSKNIKNLKILRLKKVVENGIIEVVNLPADTISLPEVLPQKSKKRSIECSDVLSVAMKSARIDEESQPSDTIVITVPDRAQMTESSTSLPLSIDNEFIMIDDVKQNDMQESLKIDYIWSESKNKEKEPKVSSNDDIIVIDDEDEVDLLEKKGLDNSTKQVCLEREESTNGSIKPKRLAFPIIELDKLFVCKECEKIFSNGDIYFAHLNECPFWDSAAGQKCMYCVKVFKTQMNMTEHVKLHGPDRFNCSLCNMSVPSQRAIAHHMKHIHKITNLDFVPKHPNFTNLNKDDFIVFEDKTVEQKKQKINNLLTCNKCSFKGNTRKVIMSHMKDVHNTEENVDFEDNSYGNIMPDQPNYANNSVNSLIPQQNTSLKRKRSTNFGNQKGSSKVKPIIKDKTKNLCFSPDTIDSIPKSHIFSDPIGCLLCTYNTKVRSNLIIHLNGHTKGQDNTTKEIVNPVPSIGKSELMFDKMINLSASSFDAMNTEKVIFEKLFI</sequence>
<gene>
    <name evidence="9" type="ORF">g.70330</name>
</gene>
<dbReference type="Gene3D" id="3.30.160.60">
    <property type="entry name" value="Classic Zinc Finger"/>
    <property type="match status" value="1"/>
</dbReference>
<proteinExistence type="predicted"/>
<evidence type="ECO:0000256" key="5">
    <source>
        <dbReference type="ARBA" id="ARBA00022833"/>
    </source>
</evidence>
<dbReference type="SMART" id="SM00355">
    <property type="entry name" value="ZnF_C2H2"/>
    <property type="match status" value="12"/>
</dbReference>
<protein>
    <recommendedName>
        <fullName evidence="8">C2H2-type domain-containing protein</fullName>
    </recommendedName>
</protein>
<dbReference type="EMBL" id="GGMR01019048">
    <property type="protein sequence ID" value="MBY31667.1"/>
    <property type="molecule type" value="Transcribed_RNA"/>
</dbReference>
<dbReference type="PROSITE" id="PS00028">
    <property type="entry name" value="ZINC_FINGER_C2H2_1"/>
    <property type="match status" value="3"/>
</dbReference>
<evidence type="ECO:0000256" key="7">
    <source>
        <dbReference type="PROSITE-ProRule" id="PRU00042"/>
    </source>
</evidence>
<evidence type="ECO:0000256" key="2">
    <source>
        <dbReference type="ARBA" id="ARBA00022723"/>
    </source>
</evidence>
<keyword evidence="5" id="KW-0862">Zinc</keyword>
<feature type="domain" description="C2H2-type" evidence="8">
    <location>
        <begin position="271"/>
        <end position="300"/>
    </location>
</feature>
<evidence type="ECO:0000259" key="8">
    <source>
        <dbReference type="PROSITE" id="PS50157"/>
    </source>
</evidence>
<evidence type="ECO:0000256" key="6">
    <source>
        <dbReference type="ARBA" id="ARBA00023242"/>
    </source>
</evidence>
<dbReference type="AlphaFoldDB" id="A0A2S2PQL8"/>
<evidence type="ECO:0000256" key="3">
    <source>
        <dbReference type="ARBA" id="ARBA00022737"/>
    </source>
</evidence>
<reference evidence="9" key="1">
    <citation type="submission" date="2018-04" db="EMBL/GenBank/DDBJ databases">
        <title>Transcriptome of Schizaphis graminum biotype I.</title>
        <authorList>
            <person name="Scully E.D."/>
            <person name="Geib S.M."/>
            <person name="Palmer N.A."/>
            <person name="Koch K."/>
            <person name="Bradshaw J."/>
            <person name="Heng-Moss T."/>
            <person name="Sarath G."/>
        </authorList>
    </citation>
    <scope>NUCLEOTIDE SEQUENCE</scope>
</reference>
<accession>A0A2S2PQL8</accession>
<organism evidence="9">
    <name type="scientific">Schizaphis graminum</name>
    <name type="common">Green bug aphid</name>
    <dbReference type="NCBI Taxonomy" id="13262"/>
    <lineage>
        <taxon>Eukaryota</taxon>
        <taxon>Metazoa</taxon>
        <taxon>Ecdysozoa</taxon>
        <taxon>Arthropoda</taxon>
        <taxon>Hexapoda</taxon>
        <taxon>Insecta</taxon>
        <taxon>Pterygota</taxon>
        <taxon>Neoptera</taxon>
        <taxon>Paraneoptera</taxon>
        <taxon>Hemiptera</taxon>
        <taxon>Sternorrhyncha</taxon>
        <taxon>Aphidomorpha</taxon>
        <taxon>Aphidoidea</taxon>
        <taxon>Aphididae</taxon>
        <taxon>Aphidini</taxon>
        <taxon>Schizaphis</taxon>
    </lineage>
</organism>
<keyword evidence="4 7" id="KW-0863">Zinc-finger</keyword>
<comment type="subcellular location">
    <subcellularLocation>
        <location evidence="1">Nucleus</location>
    </subcellularLocation>
</comment>
<name>A0A2S2PQL8_SCHGA</name>
<keyword evidence="3" id="KW-0677">Repeat</keyword>
<dbReference type="GO" id="GO:0005634">
    <property type="term" value="C:nucleus"/>
    <property type="evidence" value="ECO:0007669"/>
    <property type="project" value="UniProtKB-SubCell"/>
</dbReference>
<evidence type="ECO:0000313" key="9">
    <source>
        <dbReference type="EMBL" id="MBY31667.1"/>
    </source>
</evidence>
<keyword evidence="2" id="KW-0479">Metal-binding</keyword>
<dbReference type="GO" id="GO:0008270">
    <property type="term" value="F:zinc ion binding"/>
    <property type="evidence" value="ECO:0007669"/>
    <property type="project" value="UniProtKB-KW"/>
</dbReference>
<dbReference type="InterPro" id="IPR050888">
    <property type="entry name" value="ZnF_C2H2-type_TF"/>
</dbReference>
<dbReference type="InterPro" id="IPR013087">
    <property type="entry name" value="Znf_C2H2_type"/>
</dbReference>
<dbReference type="PROSITE" id="PS50157">
    <property type="entry name" value="ZINC_FINGER_C2H2_2"/>
    <property type="match status" value="2"/>
</dbReference>
<dbReference type="PANTHER" id="PTHR24406">
    <property type="entry name" value="TRANSCRIPTIONAL REPRESSOR CTCFL-RELATED"/>
    <property type="match status" value="1"/>
</dbReference>
<evidence type="ECO:0000256" key="4">
    <source>
        <dbReference type="ARBA" id="ARBA00022771"/>
    </source>
</evidence>
<feature type="domain" description="C2H2-type" evidence="8">
    <location>
        <begin position="726"/>
        <end position="753"/>
    </location>
</feature>
<keyword evidence="6" id="KW-0539">Nucleus</keyword>